<dbReference type="AlphaFoldDB" id="A0A2H5XF18"/>
<dbReference type="EMBL" id="BEHT01000036">
    <property type="protein sequence ID" value="GBC99737.1"/>
    <property type="molecule type" value="Genomic_DNA"/>
</dbReference>
<accession>A0A2H5XF18</accession>
<dbReference type="PROSITE" id="PS01332">
    <property type="entry name" value="HTH_RRF2_1"/>
    <property type="match status" value="1"/>
</dbReference>
<dbReference type="Pfam" id="PF02082">
    <property type="entry name" value="Rrf2"/>
    <property type="match status" value="1"/>
</dbReference>
<organism evidence="2 3">
    <name type="scientific">Candidatus Fervidibacter japonicus</name>
    <dbReference type="NCBI Taxonomy" id="2035412"/>
    <lineage>
        <taxon>Bacteria</taxon>
        <taxon>Candidatus Fervidibacterota</taxon>
        <taxon>Candidatus Fervidibacter</taxon>
    </lineage>
</organism>
<reference evidence="3" key="1">
    <citation type="submission" date="2017-09" db="EMBL/GenBank/DDBJ databases">
        <title>Metaegenomics of thermophilic ammonia-oxidizing enrichment culture.</title>
        <authorList>
            <person name="Kato S."/>
            <person name="Suzuki K."/>
        </authorList>
    </citation>
    <scope>NUCLEOTIDE SEQUENCE [LARGE SCALE GENOMIC DNA]</scope>
</reference>
<dbReference type="InterPro" id="IPR000944">
    <property type="entry name" value="Tscrpt_reg_Rrf2"/>
</dbReference>
<dbReference type="PANTHER" id="PTHR33221:SF5">
    <property type="entry name" value="HTH-TYPE TRANSCRIPTIONAL REGULATOR ISCR"/>
    <property type="match status" value="1"/>
</dbReference>
<dbReference type="PROSITE" id="PS51197">
    <property type="entry name" value="HTH_RRF2_2"/>
    <property type="match status" value="1"/>
</dbReference>
<dbReference type="GO" id="GO:0005829">
    <property type="term" value="C:cytosol"/>
    <property type="evidence" value="ECO:0007669"/>
    <property type="project" value="TreeGrafter"/>
</dbReference>
<dbReference type="GO" id="GO:0003677">
    <property type="term" value="F:DNA binding"/>
    <property type="evidence" value="ECO:0007669"/>
    <property type="project" value="UniProtKB-KW"/>
</dbReference>
<sequence>MVRVSTRAWYGLMAMVELGLRERQGRVQVREISESQGIPEEYLEQLMMPLKRAGLVRSQRGVRGGYTLARPANEITVLEILEALEGPILDAEPTEPALRERAQTSGVTEVWNRLRQAMESTLRGITLAQVCAWEQERRSKQPLMFYI</sequence>
<dbReference type="InterPro" id="IPR036390">
    <property type="entry name" value="WH_DNA-bd_sf"/>
</dbReference>
<dbReference type="SUPFAM" id="SSF46785">
    <property type="entry name" value="Winged helix' DNA-binding domain"/>
    <property type="match status" value="1"/>
</dbReference>
<comment type="caution">
    <text evidence="2">The sequence shown here is derived from an EMBL/GenBank/DDBJ whole genome shotgun (WGS) entry which is preliminary data.</text>
</comment>
<dbReference type="Gene3D" id="1.10.10.10">
    <property type="entry name" value="Winged helix-like DNA-binding domain superfamily/Winged helix DNA-binding domain"/>
    <property type="match status" value="1"/>
</dbReference>
<dbReference type="InterPro" id="IPR036388">
    <property type="entry name" value="WH-like_DNA-bd_sf"/>
</dbReference>
<gene>
    <name evidence="2" type="primary">cymR</name>
    <name evidence="2" type="ORF">HRbin17_02268</name>
</gene>
<evidence type="ECO:0000256" key="1">
    <source>
        <dbReference type="ARBA" id="ARBA00023125"/>
    </source>
</evidence>
<dbReference type="PANTHER" id="PTHR33221">
    <property type="entry name" value="WINGED HELIX-TURN-HELIX TRANSCRIPTIONAL REGULATOR, RRF2 FAMILY"/>
    <property type="match status" value="1"/>
</dbReference>
<evidence type="ECO:0000313" key="2">
    <source>
        <dbReference type="EMBL" id="GBC99737.1"/>
    </source>
</evidence>
<dbReference type="Proteomes" id="UP000236173">
    <property type="component" value="Unassembled WGS sequence"/>
</dbReference>
<name>A0A2H5XF18_9BACT</name>
<proteinExistence type="predicted"/>
<evidence type="ECO:0000313" key="3">
    <source>
        <dbReference type="Proteomes" id="UP000236173"/>
    </source>
</evidence>
<protein>
    <submittedName>
        <fullName evidence="2">HTH-type transcriptional regulator CymR</fullName>
    </submittedName>
</protein>
<dbReference type="GO" id="GO:0003700">
    <property type="term" value="F:DNA-binding transcription factor activity"/>
    <property type="evidence" value="ECO:0007669"/>
    <property type="project" value="TreeGrafter"/>
</dbReference>
<keyword evidence="1" id="KW-0238">DNA-binding</keyword>
<dbReference type="InterPro" id="IPR030489">
    <property type="entry name" value="TR_Rrf2-type_CS"/>
</dbReference>
<dbReference type="NCBIfam" id="TIGR00738">
    <property type="entry name" value="rrf2_super"/>
    <property type="match status" value="1"/>
</dbReference>